<name>A0A0D0BEE3_9AGAR</name>
<organism evidence="1 2">
    <name type="scientific">Collybiopsis luxurians FD-317 M1</name>
    <dbReference type="NCBI Taxonomy" id="944289"/>
    <lineage>
        <taxon>Eukaryota</taxon>
        <taxon>Fungi</taxon>
        <taxon>Dikarya</taxon>
        <taxon>Basidiomycota</taxon>
        <taxon>Agaricomycotina</taxon>
        <taxon>Agaricomycetes</taxon>
        <taxon>Agaricomycetidae</taxon>
        <taxon>Agaricales</taxon>
        <taxon>Marasmiineae</taxon>
        <taxon>Omphalotaceae</taxon>
        <taxon>Collybiopsis</taxon>
        <taxon>Collybiopsis luxurians</taxon>
    </lineage>
</organism>
<dbReference type="HOGENOM" id="CLU_2454951_0_0_1"/>
<sequence>MYQYHSSLFVPPQLRSLHHVGWIACLTPCPFRFLPPLCLGRSGIAGSDILLLLHTYNQYYSAYITIFIVISISTTTRIPTLTHIRACIS</sequence>
<dbReference type="EMBL" id="KN834768">
    <property type="protein sequence ID" value="KIK62145.1"/>
    <property type="molecule type" value="Genomic_DNA"/>
</dbReference>
<dbReference type="AlphaFoldDB" id="A0A0D0BEE3"/>
<evidence type="ECO:0000313" key="1">
    <source>
        <dbReference type="EMBL" id="KIK62145.1"/>
    </source>
</evidence>
<evidence type="ECO:0000313" key="2">
    <source>
        <dbReference type="Proteomes" id="UP000053593"/>
    </source>
</evidence>
<keyword evidence="2" id="KW-1185">Reference proteome</keyword>
<gene>
    <name evidence="1" type="ORF">GYMLUDRAFT_42140</name>
</gene>
<protein>
    <submittedName>
        <fullName evidence="1">Uncharacterized protein</fullName>
    </submittedName>
</protein>
<proteinExistence type="predicted"/>
<accession>A0A0D0BEE3</accession>
<reference evidence="1 2" key="1">
    <citation type="submission" date="2014-04" db="EMBL/GenBank/DDBJ databases">
        <title>Evolutionary Origins and Diversification of the Mycorrhizal Mutualists.</title>
        <authorList>
            <consortium name="DOE Joint Genome Institute"/>
            <consortium name="Mycorrhizal Genomics Consortium"/>
            <person name="Kohler A."/>
            <person name="Kuo A."/>
            <person name="Nagy L.G."/>
            <person name="Floudas D."/>
            <person name="Copeland A."/>
            <person name="Barry K.W."/>
            <person name="Cichocki N."/>
            <person name="Veneault-Fourrey C."/>
            <person name="LaButti K."/>
            <person name="Lindquist E.A."/>
            <person name="Lipzen A."/>
            <person name="Lundell T."/>
            <person name="Morin E."/>
            <person name="Murat C."/>
            <person name="Riley R."/>
            <person name="Ohm R."/>
            <person name="Sun H."/>
            <person name="Tunlid A."/>
            <person name="Henrissat B."/>
            <person name="Grigoriev I.V."/>
            <person name="Hibbett D.S."/>
            <person name="Martin F."/>
        </authorList>
    </citation>
    <scope>NUCLEOTIDE SEQUENCE [LARGE SCALE GENOMIC DNA]</scope>
    <source>
        <strain evidence="1 2">FD-317 M1</strain>
    </source>
</reference>
<dbReference type="Proteomes" id="UP000053593">
    <property type="component" value="Unassembled WGS sequence"/>
</dbReference>